<keyword evidence="11" id="KW-1185">Reference proteome</keyword>
<feature type="binding site" evidence="8">
    <location>
        <position position="291"/>
    </location>
    <ligand>
        <name>Mn(2+)</name>
        <dbReference type="ChEBI" id="CHEBI:29035"/>
        <label>2</label>
    </ligand>
</feature>
<proteinExistence type="inferred from homology"/>
<keyword evidence="6 8" id="KW-0378">Hydrolase</keyword>
<dbReference type="PRINTS" id="PR00481">
    <property type="entry name" value="LAMNOPPTDASE"/>
</dbReference>
<dbReference type="EC" id="3.4.11.1" evidence="8"/>
<comment type="catalytic activity">
    <reaction evidence="2 8">
        <text>Release of an N-terminal amino acid, preferentially leucine, but not glutamic or aspartic acids.</text>
        <dbReference type="EC" id="3.4.11.10"/>
    </reaction>
</comment>
<feature type="binding site" evidence="8">
    <location>
        <position position="352"/>
    </location>
    <ligand>
        <name>Mn(2+)</name>
        <dbReference type="ChEBI" id="CHEBI:29035"/>
        <label>2</label>
    </ligand>
</feature>
<dbReference type="Pfam" id="PF00883">
    <property type="entry name" value="Peptidase_M17"/>
    <property type="match status" value="1"/>
</dbReference>
<comment type="catalytic activity">
    <reaction evidence="1 8">
        <text>Release of an N-terminal amino acid, Xaa-|-Yaa-, in which Xaa is preferably Leu, but may be other amino acids including Pro although not Arg or Lys, and Yaa may be Pro. Amino acid amides and methyl esters are also readily hydrolyzed, but rates on arylamides are exceedingly low.</text>
        <dbReference type="EC" id="3.4.11.1"/>
    </reaction>
</comment>
<comment type="function">
    <text evidence="8">Presumably involved in the processing and regular turnover of intracellular proteins. Catalyzes the removal of unsubstituted N-terminal amino acids from various peptides.</text>
</comment>
<dbReference type="InterPro" id="IPR008283">
    <property type="entry name" value="Peptidase_M17_N"/>
</dbReference>
<dbReference type="SUPFAM" id="SSF52949">
    <property type="entry name" value="Macro domain-like"/>
    <property type="match status" value="1"/>
</dbReference>
<dbReference type="InterPro" id="IPR011356">
    <property type="entry name" value="Leucine_aapep/pepB"/>
</dbReference>
<reference evidence="10 11" key="1">
    <citation type="submission" date="2019-03" db="EMBL/GenBank/DDBJ databases">
        <title>Metabolic reconstructions from genomes of highly enriched 'Candidatus Accumulibacter' and 'Candidatus Competibacter' bioreactor populations.</title>
        <authorList>
            <person name="Annavajhala M.K."/>
            <person name="Welles L."/>
            <person name="Abbas B."/>
            <person name="Sorokin D."/>
            <person name="Park H."/>
            <person name="Van Loosdrecht M."/>
            <person name="Chandran K."/>
        </authorList>
    </citation>
    <scope>NUCLEOTIDE SEQUENCE [LARGE SCALE GENOMIC DNA]</scope>
    <source>
        <strain evidence="10 11">SBR_G</strain>
    </source>
</reference>
<comment type="subcellular location">
    <subcellularLocation>
        <location evidence="8">Cytoplasm</location>
    </subcellularLocation>
</comment>
<accession>A0ABX1TJD3</accession>
<evidence type="ECO:0000256" key="4">
    <source>
        <dbReference type="ARBA" id="ARBA00022438"/>
    </source>
</evidence>
<keyword evidence="8" id="KW-0963">Cytoplasm</keyword>
<dbReference type="CDD" id="cd00433">
    <property type="entry name" value="Peptidase_M17"/>
    <property type="match status" value="1"/>
</dbReference>
<dbReference type="Proteomes" id="UP000760480">
    <property type="component" value="Unassembled WGS sequence"/>
</dbReference>
<keyword evidence="8" id="KW-0479">Metal-binding</keyword>
<comment type="cofactor">
    <cofactor evidence="8">
        <name>Mn(2+)</name>
        <dbReference type="ChEBI" id="CHEBI:29035"/>
    </cofactor>
    <text evidence="8">Binds 2 manganese ions per subunit.</text>
</comment>
<evidence type="ECO:0000313" key="10">
    <source>
        <dbReference type="EMBL" id="NMQ18096.1"/>
    </source>
</evidence>
<evidence type="ECO:0000256" key="6">
    <source>
        <dbReference type="ARBA" id="ARBA00022801"/>
    </source>
</evidence>
<dbReference type="PANTHER" id="PTHR11963">
    <property type="entry name" value="LEUCINE AMINOPEPTIDASE-RELATED"/>
    <property type="match status" value="1"/>
</dbReference>
<dbReference type="NCBIfam" id="NF002073">
    <property type="entry name" value="PRK00913.1-2"/>
    <property type="match status" value="1"/>
</dbReference>
<feature type="active site" evidence="8">
    <location>
        <position position="354"/>
    </location>
</feature>
<feature type="binding site" evidence="8">
    <location>
        <position position="273"/>
    </location>
    <ligand>
        <name>Mn(2+)</name>
        <dbReference type="ChEBI" id="CHEBI:29035"/>
        <label>2</label>
    </ligand>
</feature>
<dbReference type="InterPro" id="IPR023042">
    <property type="entry name" value="Peptidase_M17_leu_NH2_pept"/>
</dbReference>
<name>A0ABX1TJD3_9GAMM</name>
<evidence type="ECO:0000313" key="11">
    <source>
        <dbReference type="Proteomes" id="UP000760480"/>
    </source>
</evidence>
<feature type="binding site" evidence="8">
    <location>
        <position position="350"/>
    </location>
    <ligand>
        <name>Mn(2+)</name>
        <dbReference type="ChEBI" id="CHEBI:29035"/>
        <label>1</label>
    </ligand>
</feature>
<dbReference type="EMBL" id="SPMZ01000008">
    <property type="protein sequence ID" value="NMQ18096.1"/>
    <property type="molecule type" value="Genomic_DNA"/>
</dbReference>
<sequence length="508" mass="54735">MEFTVKSGNPEKQRTACLVLGVYESRRLTVSAEQFDAAVGGYLGNLLRRGDLEGKSGQSLLLFNVPEALCERVLLVGCGRERDLDDRRFQQIMTHVATALNETGATEAVVYLTDLAVKGRDLNWKIRQMVEVVEGSQYRFDLLKSKKDAPRRSLRKIILSVPGRRELAGGEQAVIEGVAISAGVKLTKDLGNLPANLCTPSYLAEQAQTLAREFPALRVEVLEEADMERLGMGALLAVTRGSAQPAKLIRLDYRQGPAAHKPYVLVGKGVTFDTGGISLKPGEGMDEMKYDMCGAASVLGTLRACAELKLPLNVTGLIPAVENMPGGRATRPGDIVTSLSGQTIEILNTDAEGRLILCDAMTYAERDEPAAVIDIATLTGACIIALGRHPHGLLSNHPPLAHALTAAGQAAADRVWELPLWEDYQEGLDSNFADMANIAGSRDGGAIMAACFLSRFAKKYHWAHLDIAGTAWKTGKAKGATGRPVPLLTQYLLDRAAEAQREDGRAAH</sequence>
<dbReference type="Gene3D" id="3.40.630.10">
    <property type="entry name" value="Zn peptidases"/>
    <property type="match status" value="1"/>
</dbReference>
<evidence type="ECO:0000256" key="5">
    <source>
        <dbReference type="ARBA" id="ARBA00022670"/>
    </source>
</evidence>
<keyword evidence="4 8" id="KW-0031">Aminopeptidase</keyword>
<evidence type="ECO:0000259" key="9">
    <source>
        <dbReference type="PROSITE" id="PS00631"/>
    </source>
</evidence>
<evidence type="ECO:0000256" key="8">
    <source>
        <dbReference type="HAMAP-Rule" id="MF_00181"/>
    </source>
</evidence>
<evidence type="ECO:0000256" key="2">
    <source>
        <dbReference type="ARBA" id="ARBA00000967"/>
    </source>
</evidence>
<feature type="binding site" evidence="8">
    <location>
        <position position="273"/>
    </location>
    <ligand>
        <name>Mn(2+)</name>
        <dbReference type="ChEBI" id="CHEBI:29035"/>
        <label>1</label>
    </ligand>
</feature>
<keyword evidence="7 8" id="KW-0464">Manganese</keyword>
<feature type="active site" evidence="8">
    <location>
        <position position="280"/>
    </location>
</feature>
<keyword evidence="5 8" id="KW-0645">Protease</keyword>
<evidence type="ECO:0000256" key="3">
    <source>
        <dbReference type="ARBA" id="ARBA00009528"/>
    </source>
</evidence>
<feature type="domain" description="Cytosol aminopeptidase" evidence="9">
    <location>
        <begin position="348"/>
        <end position="355"/>
    </location>
</feature>
<dbReference type="PROSITE" id="PS00631">
    <property type="entry name" value="CYTOSOL_AP"/>
    <property type="match status" value="1"/>
</dbReference>
<evidence type="ECO:0000256" key="1">
    <source>
        <dbReference type="ARBA" id="ARBA00000135"/>
    </source>
</evidence>
<dbReference type="Pfam" id="PF02789">
    <property type="entry name" value="Peptidase_M17_N"/>
    <property type="match status" value="1"/>
</dbReference>
<comment type="caution">
    <text evidence="10">The sequence shown here is derived from an EMBL/GenBank/DDBJ whole genome shotgun (WGS) entry which is preliminary data.</text>
</comment>
<organism evidence="10 11">
    <name type="scientific">Candidatus Competibacter phosphatis</name>
    <dbReference type="NCBI Taxonomy" id="221280"/>
    <lineage>
        <taxon>Bacteria</taxon>
        <taxon>Pseudomonadati</taxon>
        <taxon>Pseudomonadota</taxon>
        <taxon>Gammaproteobacteria</taxon>
        <taxon>Candidatus Competibacteraceae</taxon>
        <taxon>Candidatus Competibacter</taxon>
    </lineage>
</organism>
<evidence type="ECO:0000256" key="7">
    <source>
        <dbReference type="ARBA" id="ARBA00023211"/>
    </source>
</evidence>
<dbReference type="GO" id="GO:0004177">
    <property type="term" value="F:aminopeptidase activity"/>
    <property type="evidence" value="ECO:0007669"/>
    <property type="project" value="UniProtKB-KW"/>
</dbReference>
<protein>
    <recommendedName>
        <fullName evidence="8">Probable cytosol aminopeptidase</fullName>
        <ecNumber evidence="8">3.4.11.1</ecNumber>
    </recommendedName>
    <alternativeName>
        <fullName evidence="8">Leucine aminopeptidase</fullName>
        <shortName evidence="8">LAP</shortName>
        <ecNumber evidence="8">3.4.11.10</ecNumber>
    </alternativeName>
    <alternativeName>
        <fullName evidence="8">Leucyl aminopeptidase</fullName>
    </alternativeName>
</protein>
<dbReference type="NCBIfam" id="NF002074">
    <property type="entry name" value="PRK00913.1-4"/>
    <property type="match status" value="1"/>
</dbReference>
<dbReference type="InterPro" id="IPR043472">
    <property type="entry name" value="Macro_dom-like"/>
</dbReference>
<dbReference type="RefSeq" id="WP_169247357.1">
    <property type="nucleotide sequence ID" value="NZ_SPMZ01000008.1"/>
</dbReference>
<feature type="binding site" evidence="8">
    <location>
        <position position="352"/>
    </location>
    <ligand>
        <name>Mn(2+)</name>
        <dbReference type="ChEBI" id="CHEBI:29035"/>
        <label>1</label>
    </ligand>
</feature>
<dbReference type="PANTHER" id="PTHR11963:SF23">
    <property type="entry name" value="CYTOSOL AMINOPEPTIDASE"/>
    <property type="match status" value="1"/>
</dbReference>
<feature type="binding site" evidence="8">
    <location>
        <position position="268"/>
    </location>
    <ligand>
        <name>Mn(2+)</name>
        <dbReference type="ChEBI" id="CHEBI:29035"/>
        <label>2</label>
    </ligand>
</feature>
<dbReference type="HAMAP" id="MF_00181">
    <property type="entry name" value="Cytosol_peptidase_M17"/>
    <property type="match status" value="1"/>
</dbReference>
<gene>
    <name evidence="8" type="primary">pepA</name>
    <name evidence="10" type="ORF">E4P82_02115</name>
</gene>
<dbReference type="SUPFAM" id="SSF53187">
    <property type="entry name" value="Zn-dependent exopeptidases"/>
    <property type="match status" value="1"/>
</dbReference>
<dbReference type="EC" id="3.4.11.10" evidence="8"/>
<dbReference type="InterPro" id="IPR000819">
    <property type="entry name" value="Peptidase_M17_C"/>
</dbReference>
<dbReference type="Gene3D" id="3.40.220.10">
    <property type="entry name" value="Leucine Aminopeptidase, subunit E, domain 1"/>
    <property type="match status" value="1"/>
</dbReference>
<comment type="similarity">
    <text evidence="3 8">Belongs to the peptidase M17 family.</text>
</comment>